<evidence type="ECO:0000313" key="3">
    <source>
        <dbReference type="EMBL" id="TQL87950.1"/>
    </source>
</evidence>
<dbReference type="InterPro" id="IPR018713">
    <property type="entry name" value="MPAB/Lcp_cat_dom"/>
</dbReference>
<dbReference type="EMBL" id="VFOZ01000003">
    <property type="protein sequence ID" value="TQL87950.1"/>
    <property type="molecule type" value="Genomic_DNA"/>
</dbReference>
<evidence type="ECO:0000313" key="4">
    <source>
        <dbReference type="Proteomes" id="UP000316096"/>
    </source>
</evidence>
<reference evidence="3 4" key="1">
    <citation type="submission" date="2019-06" db="EMBL/GenBank/DDBJ databases">
        <title>Sequencing the genomes of 1000 actinobacteria strains.</title>
        <authorList>
            <person name="Klenk H.-P."/>
        </authorList>
    </citation>
    <scope>NUCLEOTIDE SEQUENCE [LARGE SCALE GENOMIC DNA]</scope>
    <source>
        <strain evidence="3 4">DSM 102200</strain>
    </source>
</reference>
<evidence type="ECO:0000259" key="2">
    <source>
        <dbReference type="Pfam" id="PF09995"/>
    </source>
</evidence>
<dbReference type="GO" id="GO:0016491">
    <property type="term" value="F:oxidoreductase activity"/>
    <property type="evidence" value="ECO:0007669"/>
    <property type="project" value="InterPro"/>
</dbReference>
<keyword evidence="4" id="KW-1185">Reference proteome</keyword>
<protein>
    <submittedName>
        <fullName evidence="3">Uncharacterized protein DUF2236</fullName>
    </submittedName>
</protein>
<dbReference type="InterPro" id="IPR046366">
    <property type="entry name" value="MPAB"/>
</dbReference>
<dbReference type="RefSeq" id="WP_141963613.1">
    <property type="nucleotide sequence ID" value="NZ_VFOZ01000003.1"/>
</dbReference>
<dbReference type="PANTHER" id="PTHR36124">
    <property type="match status" value="1"/>
</dbReference>
<feature type="domain" description="ER-bound oxygenase mpaB/mpaB'/Rubber oxygenase catalytic" evidence="2">
    <location>
        <begin position="48"/>
        <end position="241"/>
    </location>
</feature>
<sequence length="306" mass="35406">MARHSRLRQIQRLDPERDYQEIYRLSAEYEFPWDVTRALELALVRTYAVPSIGRLLDRTREFGERGQKRYDDTVVLLYETTRDGGMDSERGRAAVRRMNKIHGRYPIGNDDFVYVLSTFVVVPVRWISRYGWRPYSRHEVRATVNNFRHMGRLMGLKGVPETYEEFSSFLDEYEREHYAYDDAGRRVADATIAIFQGWFPRFARSLARNGVLSIMDEPLRQALGLPRAPRAMEVAADRVLRARAVFVRLMPPRPERMPKKPHPRSYPDGYTLDDIGPPWACAHAGRGQPISPPRRGSPGCGHGADR</sequence>
<organism evidence="3 4">
    <name type="scientific">Actinoallomurus bryophytorum</name>
    <dbReference type="NCBI Taxonomy" id="1490222"/>
    <lineage>
        <taxon>Bacteria</taxon>
        <taxon>Bacillati</taxon>
        <taxon>Actinomycetota</taxon>
        <taxon>Actinomycetes</taxon>
        <taxon>Streptosporangiales</taxon>
        <taxon>Thermomonosporaceae</taxon>
        <taxon>Actinoallomurus</taxon>
    </lineage>
</organism>
<name>A0A543BT18_9ACTN</name>
<dbReference type="AlphaFoldDB" id="A0A543BT18"/>
<feature type="region of interest" description="Disordered" evidence="1">
    <location>
        <begin position="277"/>
        <end position="306"/>
    </location>
</feature>
<dbReference type="OrthoDB" id="836517at2"/>
<gene>
    <name evidence="3" type="ORF">FB559_8562</name>
</gene>
<accession>A0A543BT18</accession>
<proteinExistence type="predicted"/>
<dbReference type="Proteomes" id="UP000316096">
    <property type="component" value="Unassembled WGS sequence"/>
</dbReference>
<evidence type="ECO:0000256" key="1">
    <source>
        <dbReference type="SAM" id="MobiDB-lite"/>
    </source>
</evidence>
<comment type="caution">
    <text evidence="3">The sequence shown here is derived from an EMBL/GenBank/DDBJ whole genome shotgun (WGS) entry which is preliminary data.</text>
</comment>
<dbReference type="Pfam" id="PF09995">
    <property type="entry name" value="MPAB_Lcp_cat"/>
    <property type="match status" value="1"/>
</dbReference>
<dbReference type="PANTHER" id="PTHR36124:SF1">
    <property type="entry name" value="ER-BOUND OXYGENASE MPAB_MPAB'_RUBBER OXYGENASE CATALYTIC DOMAIN-CONTAINING PROTEIN"/>
    <property type="match status" value="1"/>
</dbReference>